<dbReference type="GO" id="GO:0046872">
    <property type="term" value="F:metal ion binding"/>
    <property type="evidence" value="ECO:0007669"/>
    <property type="project" value="UniProtKB-KW"/>
</dbReference>
<feature type="domain" description="Iron-binding zinc finger CDGSH type" evidence="5">
    <location>
        <begin position="9"/>
        <end position="46"/>
    </location>
</feature>
<dbReference type="InterPro" id="IPR052950">
    <property type="entry name" value="CISD"/>
</dbReference>
<dbReference type="GO" id="GO:0005737">
    <property type="term" value="C:cytoplasm"/>
    <property type="evidence" value="ECO:0007669"/>
    <property type="project" value="UniProtKB-ARBA"/>
</dbReference>
<sequence length="78" mass="8715">MENNKRGGDAPIQCELEANKNYAWCTCRHSDEQPFCNGSHRAAKATPSMVFSVNEDKTAYLCTCKQTKNPPYCDGSHN</sequence>
<organism evidence="6 7">
    <name type="scientific">Hyunsoonleella pacifica</name>
    <dbReference type="NCBI Taxonomy" id="1080224"/>
    <lineage>
        <taxon>Bacteria</taxon>
        <taxon>Pseudomonadati</taxon>
        <taxon>Bacteroidota</taxon>
        <taxon>Flavobacteriia</taxon>
        <taxon>Flavobacteriales</taxon>
        <taxon>Flavobacteriaceae</taxon>
    </lineage>
</organism>
<protein>
    <submittedName>
        <fullName evidence="6">CDGSH iron-sulfur domain-containing protein</fullName>
    </submittedName>
</protein>
<keyword evidence="3" id="KW-0408">Iron</keyword>
<dbReference type="GO" id="GO:0051537">
    <property type="term" value="F:2 iron, 2 sulfur cluster binding"/>
    <property type="evidence" value="ECO:0007669"/>
    <property type="project" value="UniProtKB-KW"/>
</dbReference>
<evidence type="ECO:0000256" key="1">
    <source>
        <dbReference type="ARBA" id="ARBA00022714"/>
    </source>
</evidence>
<evidence type="ECO:0000313" key="7">
    <source>
        <dbReference type="Proteomes" id="UP000292372"/>
    </source>
</evidence>
<keyword evidence="4" id="KW-0411">Iron-sulfur</keyword>
<evidence type="ECO:0000256" key="2">
    <source>
        <dbReference type="ARBA" id="ARBA00022723"/>
    </source>
</evidence>
<dbReference type="PANTHER" id="PTHR46491">
    <property type="entry name" value="CDGSH IRON SULFUR DOMAIN PROTEIN HOMOLOG"/>
    <property type="match status" value="1"/>
</dbReference>
<dbReference type="Proteomes" id="UP000292372">
    <property type="component" value="Unassembled WGS sequence"/>
</dbReference>
<feature type="domain" description="Iron-binding zinc finger CDGSH type" evidence="5">
    <location>
        <begin position="48"/>
        <end position="78"/>
    </location>
</feature>
<dbReference type="RefSeq" id="WP_130938099.1">
    <property type="nucleotide sequence ID" value="NZ_BMEE01000005.1"/>
</dbReference>
<comment type="caution">
    <text evidence="6">The sequence shown here is derived from an EMBL/GenBank/DDBJ whole genome shotgun (WGS) entry which is preliminary data.</text>
</comment>
<dbReference type="OrthoDB" id="9795032at2"/>
<gene>
    <name evidence="6" type="ORF">EYD46_15620</name>
</gene>
<keyword evidence="7" id="KW-1185">Reference proteome</keyword>
<name>A0A4Q9FKK8_9FLAO</name>
<evidence type="ECO:0000313" key="6">
    <source>
        <dbReference type="EMBL" id="TBN13915.1"/>
    </source>
</evidence>
<dbReference type="Gene3D" id="3.40.5.90">
    <property type="entry name" value="CDGSH iron-sulfur domain, mitoNEET-type"/>
    <property type="match status" value="2"/>
</dbReference>
<dbReference type="AlphaFoldDB" id="A0A4Q9FKK8"/>
<proteinExistence type="predicted"/>
<reference evidence="6 7" key="1">
    <citation type="journal article" date="2015" name="Int. J. Syst. Evol. Microbiol.">
        <title>Hyunsoonleella pacifica sp. nov., isolated from seawater of South Pacific Gyre.</title>
        <authorList>
            <person name="Gao X."/>
            <person name="Zhang Z."/>
            <person name="Dai X."/>
            <person name="Zhang X.H."/>
        </authorList>
    </citation>
    <scope>NUCLEOTIDE SEQUENCE [LARGE SCALE GENOMIC DNA]</scope>
    <source>
        <strain evidence="6 7">SW033</strain>
    </source>
</reference>
<accession>A0A4Q9FKK8</accession>
<evidence type="ECO:0000259" key="5">
    <source>
        <dbReference type="SMART" id="SM00704"/>
    </source>
</evidence>
<dbReference type="PANTHER" id="PTHR46491:SF3">
    <property type="entry name" value="CDGSH IRON-SULFUR DOMAIN-CONTAINING PROTEIN 3, MITOCHONDRIAL"/>
    <property type="match status" value="1"/>
</dbReference>
<evidence type="ECO:0000256" key="4">
    <source>
        <dbReference type="ARBA" id="ARBA00023014"/>
    </source>
</evidence>
<dbReference type="Pfam" id="PF09360">
    <property type="entry name" value="zf-CDGSH"/>
    <property type="match status" value="2"/>
</dbReference>
<keyword evidence="2" id="KW-0479">Metal-binding</keyword>
<dbReference type="EMBL" id="SIRS01000006">
    <property type="protein sequence ID" value="TBN13915.1"/>
    <property type="molecule type" value="Genomic_DNA"/>
</dbReference>
<dbReference type="InterPro" id="IPR018967">
    <property type="entry name" value="FeS-contain_CDGSH-typ"/>
</dbReference>
<evidence type="ECO:0000256" key="3">
    <source>
        <dbReference type="ARBA" id="ARBA00023004"/>
    </source>
</evidence>
<dbReference type="SMART" id="SM00704">
    <property type="entry name" value="ZnF_CDGSH"/>
    <property type="match status" value="2"/>
</dbReference>
<keyword evidence="1" id="KW-0001">2Fe-2S</keyword>
<dbReference type="InterPro" id="IPR042216">
    <property type="entry name" value="MitoNEET_CISD"/>
</dbReference>